<reference evidence="12 13" key="1">
    <citation type="submission" date="2023-07" db="EMBL/GenBank/DDBJ databases">
        <title>Pathogenic bacteria of pear tree diseases.</title>
        <authorList>
            <person name="Zhang Z."/>
            <person name="He L."/>
            <person name="Huang R."/>
        </authorList>
    </citation>
    <scope>NUCLEOTIDE SEQUENCE [LARGE SCALE GENOMIC DNA]</scope>
    <source>
        <strain evidence="12 13">DE2</strain>
    </source>
</reference>
<dbReference type="Gene3D" id="1.10.287.130">
    <property type="match status" value="1"/>
</dbReference>
<dbReference type="InterPro" id="IPR036097">
    <property type="entry name" value="HisK_dim/P_sf"/>
</dbReference>
<evidence type="ECO:0000256" key="8">
    <source>
        <dbReference type="ARBA" id="ARBA00022840"/>
    </source>
</evidence>
<protein>
    <recommendedName>
        <fullName evidence="3">histidine kinase</fullName>
        <ecNumber evidence="3">2.7.13.3</ecNumber>
    </recommendedName>
</protein>
<evidence type="ECO:0000256" key="9">
    <source>
        <dbReference type="ARBA" id="ARBA00023012"/>
    </source>
</evidence>
<comment type="catalytic activity">
    <reaction evidence="1">
        <text>ATP + protein L-histidine = ADP + protein N-phospho-L-histidine.</text>
        <dbReference type="EC" id="2.7.13.3"/>
    </reaction>
</comment>
<dbReference type="SUPFAM" id="SSF55874">
    <property type="entry name" value="ATPase domain of HSP90 chaperone/DNA topoisomerase II/histidine kinase"/>
    <property type="match status" value="1"/>
</dbReference>
<dbReference type="SMART" id="SM00388">
    <property type="entry name" value="HisKA"/>
    <property type="match status" value="1"/>
</dbReference>
<dbReference type="Proteomes" id="UP001228139">
    <property type="component" value="Chromosome"/>
</dbReference>
<dbReference type="KEGG" id="epi:Q3V30_05530"/>
<evidence type="ECO:0000256" key="4">
    <source>
        <dbReference type="ARBA" id="ARBA00022553"/>
    </source>
</evidence>
<dbReference type="GO" id="GO:0000156">
    <property type="term" value="F:phosphorelay response regulator activity"/>
    <property type="evidence" value="ECO:0007669"/>
    <property type="project" value="TreeGrafter"/>
</dbReference>
<dbReference type="InterPro" id="IPR003661">
    <property type="entry name" value="HisK_dim/P_dom"/>
</dbReference>
<keyword evidence="7 12" id="KW-0418">Kinase</keyword>
<dbReference type="Gene3D" id="3.30.565.10">
    <property type="entry name" value="Histidine kinase-like ATPase, C-terminal domain"/>
    <property type="match status" value="1"/>
</dbReference>
<evidence type="ECO:0000313" key="12">
    <source>
        <dbReference type="EMBL" id="WLS79952.1"/>
    </source>
</evidence>
<keyword evidence="8" id="KW-0067">ATP-binding</keyword>
<keyword evidence="10" id="KW-0472">Membrane</keyword>
<dbReference type="Pfam" id="PF00672">
    <property type="entry name" value="HAMP"/>
    <property type="match status" value="1"/>
</dbReference>
<dbReference type="InterPro" id="IPR050351">
    <property type="entry name" value="BphY/WalK/GraS-like"/>
</dbReference>
<dbReference type="Pfam" id="PF02518">
    <property type="entry name" value="HATPase_c"/>
    <property type="match status" value="1"/>
</dbReference>
<keyword evidence="13" id="KW-1185">Reference proteome</keyword>
<dbReference type="InterPro" id="IPR003594">
    <property type="entry name" value="HATPase_dom"/>
</dbReference>
<feature type="transmembrane region" description="Helical" evidence="10">
    <location>
        <begin position="174"/>
        <end position="198"/>
    </location>
</feature>
<keyword evidence="10" id="KW-1133">Transmembrane helix</keyword>
<dbReference type="InterPro" id="IPR004358">
    <property type="entry name" value="Sig_transdc_His_kin-like_C"/>
</dbReference>
<sequence>MKKWRLFPRSLRQLVLMAFLLVLLPLLVLAWQAWESLSALSERAADTNRTTLTDVRRSEAMARTALELERSYRQYCVLDDPMLANLYQTQRTKYAQMLDAQAPVLPDSRISDTLHRSLNLLDKISCDNSNPVKASAAALETFSAANAQLVKSTREVVFSRGLQLQREIAERGQYFGWQALILFLLSLGLVLLFTRMIIGPVKAVERMINRLGEGRPLSHNLASKGPRELRSLGQRILWLSERLAWLESQRHEFLRHISHELKTPLASMREGTALLADEVVGALTPDQQEVVSILDQSSRHLQRLIEQLLDYNRKLSEAPVAMGEVQLEPLISSIVSSHSLTARAKMMHTEVTLPVTACRADATLLARAIDNLYSNAIHYGGDSGTIWIRTQQQGRKVLIEVANTGSPIPESEKKMIFEPFFQGNQQRKGAVKGSGLGLSIARDCIHRLQGDLQLITTDQADVCFRIELNAIVGNAQ</sequence>
<dbReference type="AlphaFoldDB" id="A0AA50DMQ4"/>
<dbReference type="GO" id="GO:0005524">
    <property type="term" value="F:ATP binding"/>
    <property type="evidence" value="ECO:0007669"/>
    <property type="project" value="UniProtKB-KW"/>
</dbReference>
<dbReference type="GO" id="GO:0016020">
    <property type="term" value="C:membrane"/>
    <property type="evidence" value="ECO:0007669"/>
    <property type="project" value="UniProtKB-SubCell"/>
</dbReference>
<evidence type="ECO:0000313" key="13">
    <source>
        <dbReference type="Proteomes" id="UP001228139"/>
    </source>
</evidence>
<dbReference type="GO" id="GO:0030295">
    <property type="term" value="F:protein kinase activator activity"/>
    <property type="evidence" value="ECO:0007669"/>
    <property type="project" value="TreeGrafter"/>
</dbReference>
<evidence type="ECO:0000256" key="6">
    <source>
        <dbReference type="ARBA" id="ARBA00022741"/>
    </source>
</evidence>
<dbReference type="Pfam" id="PF00512">
    <property type="entry name" value="HisKA"/>
    <property type="match status" value="1"/>
</dbReference>
<dbReference type="RefSeq" id="WP_306211257.1">
    <property type="nucleotide sequence ID" value="NZ_CP132353.1"/>
</dbReference>
<dbReference type="PRINTS" id="PR00344">
    <property type="entry name" value="BCTRLSENSOR"/>
</dbReference>
<organism evidence="12 13">
    <name type="scientific">Erwinia pyri</name>
    <dbReference type="NCBI Taxonomy" id="3062598"/>
    <lineage>
        <taxon>Bacteria</taxon>
        <taxon>Pseudomonadati</taxon>
        <taxon>Pseudomonadota</taxon>
        <taxon>Gammaproteobacteria</taxon>
        <taxon>Enterobacterales</taxon>
        <taxon>Erwiniaceae</taxon>
        <taxon>Erwinia</taxon>
    </lineage>
</organism>
<dbReference type="GO" id="GO:0000155">
    <property type="term" value="F:phosphorelay sensor kinase activity"/>
    <property type="evidence" value="ECO:0007669"/>
    <property type="project" value="InterPro"/>
</dbReference>
<dbReference type="InterPro" id="IPR005467">
    <property type="entry name" value="His_kinase_dom"/>
</dbReference>
<dbReference type="EMBL" id="CP132353">
    <property type="protein sequence ID" value="WLS79952.1"/>
    <property type="molecule type" value="Genomic_DNA"/>
</dbReference>
<dbReference type="InterPro" id="IPR003660">
    <property type="entry name" value="HAMP_dom"/>
</dbReference>
<name>A0AA50DMQ4_9GAMM</name>
<evidence type="ECO:0000256" key="2">
    <source>
        <dbReference type="ARBA" id="ARBA00004370"/>
    </source>
</evidence>
<evidence type="ECO:0000256" key="5">
    <source>
        <dbReference type="ARBA" id="ARBA00022679"/>
    </source>
</evidence>
<dbReference type="EC" id="2.7.13.3" evidence="3"/>
<dbReference type="SUPFAM" id="SSF47384">
    <property type="entry name" value="Homodimeric domain of signal transducing histidine kinase"/>
    <property type="match status" value="1"/>
</dbReference>
<keyword evidence="4" id="KW-0597">Phosphoprotein</keyword>
<keyword evidence="6" id="KW-0547">Nucleotide-binding</keyword>
<keyword evidence="5" id="KW-0808">Transferase</keyword>
<keyword evidence="10" id="KW-0812">Transmembrane</keyword>
<keyword evidence="9" id="KW-0902">Two-component regulatory system</keyword>
<dbReference type="CDD" id="cd00082">
    <property type="entry name" value="HisKA"/>
    <property type="match status" value="1"/>
</dbReference>
<dbReference type="SMART" id="SM00387">
    <property type="entry name" value="HATPase_c"/>
    <property type="match status" value="1"/>
</dbReference>
<evidence type="ECO:0000256" key="7">
    <source>
        <dbReference type="ARBA" id="ARBA00022777"/>
    </source>
</evidence>
<feature type="domain" description="Histidine kinase" evidence="11">
    <location>
        <begin position="256"/>
        <end position="472"/>
    </location>
</feature>
<dbReference type="PANTHER" id="PTHR42878:SF7">
    <property type="entry name" value="SENSOR HISTIDINE KINASE GLRK"/>
    <property type="match status" value="1"/>
</dbReference>
<evidence type="ECO:0000256" key="3">
    <source>
        <dbReference type="ARBA" id="ARBA00012438"/>
    </source>
</evidence>
<evidence type="ECO:0000259" key="11">
    <source>
        <dbReference type="PROSITE" id="PS50109"/>
    </source>
</evidence>
<proteinExistence type="predicted"/>
<evidence type="ECO:0000256" key="10">
    <source>
        <dbReference type="SAM" id="Phobius"/>
    </source>
</evidence>
<gene>
    <name evidence="12" type="ORF">Q3V30_05530</name>
</gene>
<dbReference type="GO" id="GO:0007234">
    <property type="term" value="P:osmosensory signaling via phosphorelay pathway"/>
    <property type="evidence" value="ECO:0007669"/>
    <property type="project" value="TreeGrafter"/>
</dbReference>
<evidence type="ECO:0000256" key="1">
    <source>
        <dbReference type="ARBA" id="ARBA00000085"/>
    </source>
</evidence>
<dbReference type="PANTHER" id="PTHR42878">
    <property type="entry name" value="TWO-COMPONENT HISTIDINE KINASE"/>
    <property type="match status" value="1"/>
</dbReference>
<dbReference type="Gene3D" id="6.10.340.10">
    <property type="match status" value="1"/>
</dbReference>
<dbReference type="InterPro" id="IPR036890">
    <property type="entry name" value="HATPase_C_sf"/>
</dbReference>
<accession>A0AA50DMQ4</accession>
<comment type="subcellular location">
    <subcellularLocation>
        <location evidence="2">Membrane</location>
    </subcellularLocation>
</comment>
<dbReference type="PROSITE" id="PS50109">
    <property type="entry name" value="HIS_KIN"/>
    <property type="match status" value="1"/>
</dbReference>